<name>A0A2J8A6V0_9CHLO</name>
<protein>
    <submittedName>
        <fullName evidence="1">Uncharacterized protein</fullName>
    </submittedName>
</protein>
<keyword evidence="2" id="KW-1185">Reference proteome</keyword>
<organism evidence="1 2">
    <name type="scientific">Tetrabaena socialis</name>
    <dbReference type="NCBI Taxonomy" id="47790"/>
    <lineage>
        <taxon>Eukaryota</taxon>
        <taxon>Viridiplantae</taxon>
        <taxon>Chlorophyta</taxon>
        <taxon>core chlorophytes</taxon>
        <taxon>Chlorophyceae</taxon>
        <taxon>CS clade</taxon>
        <taxon>Chlamydomonadales</taxon>
        <taxon>Tetrabaenaceae</taxon>
        <taxon>Tetrabaena</taxon>
    </lineage>
</organism>
<dbReference type="EMBL" id="PGGS01000139">
    <property type="protein sequence ID" value="PNH08227.1"/>
    <property type="molecule type" value="Genomic_DNA"/>
</dbReference>
<evidence type="ECO:0000313" key="2">
    <source>
        <dbReference type="Proteomes" id="UP000236333"/>
    </source>
</evidence>
<comment type="caution">
    <text evidence="1">The sequence shown here is derived from an EMBL/GenBank/DDBJ whole genome shotgun (WGS) entry which is preliminary data.</text>
</comment>
<dbReference type="Proteomes" id="UP000236333">
    <property type="component" value="Unassembled WGS sequence"/>
</dbReference>
<proteinExistence type="predicted"/>
<evidence type="ECO:0000313" key="1">
    <source>
        <dbReference type="EMBL" id="PNH08227.1"/>
    </source>
</evidence>
<gene>
    <name evidence="1" type="ORF">TSOC_005228</name>
</gene>
<dbReference type="AlphaFoldDB" id="A0A2J8A6V0"/>
<sequence>MVMLIGPVGAFLPLPFVGSGFLSHHHLQYAATAHAEMWAAYNDCTTLYFAYCKLCYLLSTLQRFIECLPGSSA</sequence>
<reference evidence="1 2" key="1">
    <citation type="journal article" date="2017" name="Mol. Biol. Evol.">
        <title>The 4-celled Tetrabaena socialis nuclear genome reveals the essential components for genetic control of cell number at the origin of multicellularity in the volvocine lineage.</title>
        <authorList>
            <person name="Featherston J."/>
            <person name="Arakaki Y."/>
            <person name="Hanschen E.R."/>
            <person name="Ferris P.J."/>
            <person name="Michod R.E."/>
            <person name="Olson B.J.S.C."/>
            <person name="Nozaki H."/>
            <person name="Durand P.M."/>
        </authorList>
    </citation>
    <scope>NUCLEOTIDE SEQUENCE [LARGE SCALE GENOMIC DNA]</scope>
    <source>
        <strain evidence="1 2">NIES-571</strain>
    </source>
</reference>
<accession>A0A2J8A6V0</accession>